<comment type="caution">
    <text evidence="3">The sequence shown here is derived from an EMBL/GenBank/DDBJ whole genome shotgun (WGS) entry which is preliminary data.</text>
</comment>
<dbReference type="EMBL" id="JARAKH010000022">
    <property type="protein sequence ID" value="KAK8392497.1"/>
    <property type="molecule type" value="Genomic_DNA"/>
</dbReference>
<keyword evidence="4" id="KW-1185">Reference proteome</keyword>
<protein>
    <recommendedName>
        <fullName evidence="2">DUF7153 domain-containing protein</fullName>
    </recommendedName>
</protein>
<feature type="region of interest" description="Disordered" evidence="1">
    <location>
        <begin position="50"/>
        <end position="75"/>
    </location>
</feature>
<dbReference type="Pfam" id="PF23672">
    <property type="entry name" value="DUF7153"/>
    <property type="match status" value="1"/>
</dbReference>
<feature type="compositionally biased region" description="Polar residues" evidence="1">
    <location>
        <begin position="228"/>
        <end position="238"/>
    </location>
</feature>
<dbReference type="InterPro" id="IPR055577">
    <property type="entry name" value="DUF7153"/>
</dbReference>
<feature type="region of interest" description="Disordered" evidence="1">
    <location>
        <begin position="88"/>
        <end position="163"/>
    </location>
</feature>
<feature type="region of interest" description="Disordered" evidence="1">
    <location>
        <begin position="191"/>
        <end position="238"/>
    </location>
</feature>
<accession>A0AAW0U141</accession>
<evidence type="ECO:0000259" key="2">
    <source>
        <dbReference type="Pfam" id="PF23672"/>
    </source>
</evidence>
<dbReference type="PANTHER" id="PTHR22198:SF1">
    <property type="entry name" value="FERM DOMAIN-CONTAINING PROTEIN"/>
    <property type="match status" value="1"/>
</dbReference>
<feature type="compositionally biased region" description="Basic and acidic residues" evidence="1">
    <location>
        <begin position="102"/>
        <end position="124"/>
    </location>
</feature>
<proteinExistence type="predicted"/>
<evidence type="ECO:0000256" key="1">
    <source>
        <dbReference type="SAM" id="MobiDB-lite"/>
    </source>
</evidence>
<feature type="domain" description="DUF7153" evidence="2">
    <location>
        <begin position="383"/>
        <end position="553"/>
    </location>
</feature>
<sequence>MDPHMTAEDRNIMDLGTHRRLKQELTPPACPQHFRKKKLVNFKVSLRRRSVKDQARRGSTGSITTPRSEGRKSSVTFLQDQVDALGDIKDSTEDAIPLQTRNDSRTATLERQDTRTTKERREAFRSTGEQRMAARRSLDRRSGSVAASFSLSRDQDHRFEDQGSRDMEMTRRLDQELSRATQRNLFVDSAKRNSLAEPELSPIRTTPPRTSPTRTTPTRTSPNMFIPLSQTFPTSSTVPTAEDIQRLNNIAAQRKREDFSRSSSVSSTENWNKIKTVATPRSSRINSLVEMLITRRKASLAPSIWTPSVPRCCPGPRPANFQDQEEQGKGVYVISFILHTAPVKQRPHVRFRRLPSLQLPEREVRGKQYLAWLGKLVENPLLSSGVLLKGLEIGVQYPVIHLRDVPEGGVGGGEQRRLEASLGNDSSLLQGEYEEVVAWTPELLVTCPSDPSQWARCYIVLGFMTLDGELNEKMEKAWKEWTGALFIYCNIDDDLGLKKLSFFRRRSPHQAKLFSYLVIVEIDTVTRKNSLHLLDFVYRMRLRSMSGYISVYQSHSPEVEAERKSGNVSCISNSSSSSSLSSSIQAERPAVSTTTILPEYQPDMCPSARYGRMSV</sequence>
<feature type="compositionally biased region" description="Polar residues" evidence="1">
    <location>
        <begin position="57"/>
        <end position="75"/>
    </location>
</feature>
<dbReference type="EMBL" id="JARAKH010000022">
    <property type="protein sequence ID" value="KAK8392496.1"/>
    <property type="molecule type" value="Genomic_DNA"/>
</dbReference>
<dbReference type="AlphaFoldDB" id="A0AAW0U141"/>
<gene>
    <name evidence="3" type="ORF">O3P69_014694</name>
</gene>
<feature type="compositionally biased region" description="Low complexity" evidence="1">
    <location>
        <begin position="204"/>
        <end position="222"/>
    </location>
</feature>
<evidence type="ECO:0000313" key="4">
    <source>
        <dbReference type="Proteomes" id="UP001487740"/>
    </source>
</evidence>
<dbReference type="PANTHER" id="PTHR22198">
    <property type="entry name" value="FERM DOMAIN-CONTAINING PROTEIN"/>
    <property type="match status" value="1"/>
</dbReference>
<evidence type="ECO:0000313" key="3">
    <source>
        <dbReference type="EMBL" id="KAK8392497.1"/>
    </source>
</evidence>
<name>A0AAW0U141_SCYPA</name>
<organism evidence="3 4">
    <name type="scientific">Scylla paramamosain</name>
    <name type="common">Mud crab</name>
    <dbReference type="NCBI Taxonomy" id="85552"/>
    <lineage>
        <taxon>Eukaryota</taxon>
        <taxon>Metazoa</taxon>
        <taxon>Ecdysozoa</taxon>
        <taxon>Arthropoda</taxon>
        <taxon>Crustacea</taxon>
        <taxon>Multicrustacea</taxon>
        <taxon>Malacostraca</taxon>
        <taxon>Eumalacostraca</taxon>
        <taxon>Eucarida</taxon>
        <taxon>Decapoda</taxon>
        <taxon>Pleocyemata</taxon>
        <taxon>Brachyura</taxon>
        <taxon>Eubrachyura</taxon>
        <taxon>Portunoidea</taxon>
        <taxon>Portunidae</taxon>
        <taxon>Portuninae</taxon>
        <taxon>Scylla</taxon>
    </lineage>
</organism>
<reference evidence="3 4" key="1">
    <citation type="submission" date="2023-03" db="EMBL/GenBank/DDBJ databases">
        <title>High-quality genome of Scylla paramamosain provides insights in environmental adaptation.</title>
        <authorList>
            <person name="Zhang L."/>
        </authorList>
    </citation>
    <scope>NUCLEOTIDE SEQUENCE [LARGE SCALE GENOMIC DNA]</scope>
    <source>
        <strain evidence="3">LZ_2023a</strain>
        <tissue evidence="3">Muscle</tissue>
    </source>
</reference>
<feature type="compositionally biased region" description="Basic and acidic residues" evidence="1">
    <location>
        <begin position="153"/>
        <end position="163"/>
    </location>
</feature>
<dbReference type="Proteomes" id="UP001487740">
    <property type="component" value="Unassembled WGS sequence"/>
</dbReference>